<protein>
    <recommendedName>
        <fullName evidence="5">Peptidase</fullName>
    </recommendedName>
</protein>
<evidence type="ECO:0008006" key="5">
    <source>
        <dbReference type="Google" id="ProtNLM"/>
    </source>
</evidence>
<proteinExistence type="predicted"/>
<feature type="transmembrane region" description="Helical" evidence="2">
    <location>
        <begin position="303"/>
        <end position="324"/>
    </location>
</feature>
<feature type="compositionally biased region" description="Low complexity" evidence="1">
    <location>
        <begin position="21"/>
        <end position="32"/>
    </location>
</feature>
<evidence type="ECO:0000313" key="3">
    <source>
        <dbReference type="EMBL" id="GIH44493.1"/>
    </source>
</evidence>
<evidence type="ECO:0000256" key="2">
    <source>
        <dbReference type="SAM" id="Phobius"/>
    </source>
</evidence>
<dbReference type="EMBL" id="BOOC01000061">
    <property type="protein sequence ID" value="GIH44493.1"/>
    <property type="molecule type" value="Genomic_DNA"/>
</dbReference>
<dbReference type="RefSeq" id="WP_239104201.1">
    <property type="nucleotide sequence ID" value="NZ_BAAAGP010000053.1"/>
</dbReference>
<organism evidence="3 4">
    <name type="scientific">Microbispora corallina</name>
    <dbReference type="NCBI Taxonomy" id="83302"/>
    <lineage>
        <taxon>Bacteria</taxon>
        <taxon>Bacillati</taxon>
        <taxon>Actinomycetota</taxon>
        <taxon>Actinomycetes</taxon>
        <taxon>Streptosporangiales</taxon>
        <taxon>Streptosporangiaceae</taxon>
        <taxon>Microbispora</taxon>
    </lineage>
</organism>
<comment type="caution">
    <text evidence="3">The sequence shown here is derived from an EMBL/GenBank/DDBJ whole genome shotgun (WGS) entry which is preliminary data.</text>
</comment>
<reference evidence="3 4" key="1">
    <citation type="submission" date="2021-01" db="EMBL/GenBank/DDBJ databases">
        <title>Whole genome shotgun sequence of Microbispora corallina NBRC 16416.</title>
        <authorList>
            <person name="Komaki H."/>
            <person name="Tamura T."/>
        </authorList>
    </citation>
    <scope>NUCLEOTIDE SEQUENCE [LARGE SCALE GENOMIC DNA]</scope>
    <source>
        <strain evidence="3 4">NBRC 16416</strain>
    </source>
</reference>
<name>A0ABQ4GBY0_9ACTN</name>
<keyword evidence="2" id="KW-1133">Transmembrane helix</keyword>
<evidence type="ECO:0000256" key="1">
    <source>
        <dbReference type="SAM" id="MobiDB-lite"/>
    </source>
</evidence>
<keyword evidence="2" id="KW-0472">Membrane</keyword>
<evidence type="ECO:0000313" key="4">
    <source>
        <dbReference type="Proteomes" id="UP000603904"/>
    </source>
</evidence>
<gene>
    <name evidence="3" type="ORF">Mco01_74930</name>
</gene>
<keyword evidence="2" id="KW-0812">Transmembrane</keyword>
<accession>A0ABQ4GBY0</accession>
<feature type="region of interest" description="Disordered" evidence="1">
    <location>
        <begin position="12"/>
        <end position="36"/>
    </location>
</feature>
<keyword evidence="4" id="KW-1185">Reference proteome</keyword>
<sequence>MLLASTAGGAALAAPAPPPAAAHGGAAARPTGPGTGLGIRIVDAPVARRKDPRALTGVVDHLNPGTTIKRRVEVANTTSRRMHVSLYPAAADIRDRSFVFAPERTPNDLTTWTTVEPGEMDLAPGRKRTAWFTIAVPRDAWRGERYGVIWAETAAAPDKVHYVGLISRVGIRVYLDIGPGGEPPSDMRIEKVTPERDSEGRPRLLAQVRNTGGRALDLSGQLSLSDGPGGLRAGPYAATLGVDLKPGEAGPVTVVMDRRLPNGPWKADLVLQSGLVKRTVSATIMFPDSGLGHPVVLSGIRDLLLPSALSALTLAVAACAFLLFRRRRRESGPDRPKGSYA</sequence>
<dbReference type="Proteomes" id="UP000603904">
    <property type="component" value="Unassembled WGS sequence"/>
</dbReference>